<evidence type="ECO:0000259" key="12">
    <source>
        <dbReference type="SMART" id="SM00435"/>
    </source>
</evidence>
<dbReference type="FunFam" id="2.170.11.10:FF:000001">
    <property type="entry name" value="DNA topoisomerase I"/>
    <property type="match status" value="1"/>
</dbReference>
<reference evidence="13 15" key="1">
    <citation type="journal article" date="2013" name="Curr. Biol.">
        <title>Shared signatures of parasitism and phylogenomics unite Cryptomycota and microsporidia.</title>
        <authorList>
            <person name="James T.Y."/>
            <person name="Pelin A."/>
            <person name="Bonen L."/>
            <person name="Ahrendt S."/>
            <person name="Sain D."/>
            <person name="Corradi N."/>
            <person name="Stajich J.E."/>
        </authorList>
    </citation>
    <scope>NUCLEOTIDE SEQUENCE [LARGE SCALE GENOMIC DNA]</scope>
    <source>
        <strain evidence="13">CSF55</strain>
        <strain evidence="13">CSF55</strain>
    </source>
</reference>
<dbReference type="InterPro" id="IPR014711">
    <property type="entry name" value="TopoI_cat_a-hlx-sub_euk"/>
</dbReference>
<evidence type="ECO:0000256" key="9">
    <source>
        <dbReference type="RuleBase" id="RU365101"/>
    </source>
</evidence>
<organism evidence="13 15">
    <name type="scientific">Rozella allomycis (strain CSF55)</name>
    <dbReference type="NCBI Taxonomy" id="988480"/>
    <lineage>
        <taxon>Eukaryota</taxon>
        <taxon>Fungi</taxon>
        <taxon>Fungi incertae sedis</taxon>
        <taxon>Cryptomycota</taxon>
        <taxon>Cryptomycota incertae sedis</taxon>
        <taxon>Rozella</taxon>
    </lineage>
</organism>
<reference evidence="14" key="3">
    <citation type="submission" date="2018-08" db="EMBL/GenBank/DDBJ databases">
        <title>Leveraging single-cell genomics to expand the Fungal Tree of Life.</title>
        <authorList>
            <consortium name="DOE Joint Genome Institute"/>
            <person name="Ahrendt S.R."/>
            <person name="Quandt C.A."/>
            <person name="Ciobanu D."/>
            <person name="Clum A."/>
            <person name="Salamov A."/>
            <person name="Andreopoulos B."/>
            <person name="Cheng J.-F."/>
            <person name="Woyke T."/>
            <person name="Pelin A."/>
            <person name="Henrissat B."/>
            <person name="Reynolds N."/>
            <person name="Benny G.L."/>
            <person name="Smith M.E."/>
            <person name="James T.Y."/>
            <person name="Grigoriev I.V."/>
        </authorList>
    </citation>
    <scope>NUCLEOTIDE SEQUENCE</scope>
    <source>
        <strain evidence="14">CSF55</strain>
    </source>
</reference>
<dbReference type="CDD" id="cd00659">
    <property type="entry name" value="Topo_IB_C"/>
    <property type="match status" value="1"/>
</dbReference>
<evidence type="ECO:0000256" key="3">
    <source>
        <dbReference type="ARBA" id="ARBA00006645"/>
    </source>
</evidence>
<evidence type="ECO:0000256" key="6">
    <source>
        <dbReference type="ARBA" id="ARBA00023235"/>
    </source>
</evidence>
<gene>
    <name evidence="13" type="ORF">O9G_004648</name>
    <name evidence="14" type="ORF">ROZALSC1DRAFT_27488</name>
</gene>
<dbReference type="Gene3D" id="2.170.11.10">
    <property type="entry name" value="DNA Topoisomerase I, domain 2"/>
    <property type="match status" value="1"/>
</dbReference>
<feature type="region of interest" description="Disordered" evidence="11">
    <location>
        <begin position="1"/>
        <end position="110"/>
    </location>
</feature>
<dbReference type="InterPro" id="IPR011010">
    <property type="entry name" value="DNA_brk_join_enz"/>
</dbReference>
<dbReference type="GO" id="GO:0007059">
    <property type="term" value="P:chromosome segregation"/>
    <property type="evidence" value="ECO:0007669"/>
    <property type="project" value="TreeGrafter"/>
</dbReference>
<comment type="similarity">
    <text evidence="3 8 9">Belongs to the type IB topoisomerase family.</text>
</comment>
<dbReference type="EMBL" id="KE561313">
    <property type="protein sequence ID" value="EPZ31074.1"/>
    <property type="molecule type" value="Genomic_DNA"/>
</dbReference>
<evidence type="ECO:0000256" key="2">
    <source>
        <dbReference type="ARBA" id="ARBA00004123"/>
    </source>
</evidence>
<dbReference type="GO" id="GO:0005829">
    <property type="term" value="C:cytosol"/>
    <property type="evidence" value="ECO:0007669"/>
    <property type="project" value="EnsemblFungi"/>
</dbReference>
<dbReference type="InterPro" id="IPR013030">
    <property type="entry name" value="DNA_topo_DNA_db_N_dom2"/>
</dbReference>
<feature type="compositionally biased region" description="Basic and acidic residues" evidence="11">
    <location>
        <begin position="644"/>
        <end position="659"/>
    </location>
</feature>
<dbReference type="PANTHER" id="PTHR10290">
    <property type="entry name" value="DNA TOPOISOMERASE I"/>
    <property type="match status" value="1"/>
</dbReference>
<reference evidence="16" key="2">
    <citation type="journal article" date="2018" name="Nat. Microbiol.">
        <title>Leveraging single-cell genomics to expand the fungal tree of life.</title>
        <authorList>
            <person name="Ahrendt S.R."/>
            <person name="Quandt C.A."/>
            <person name="Ciobanu D."/>
            <person name="Clum A."/>
            <person name="Salamov A."/>
            <person name="Andreopoulos B."/>
            <person name="Cheng J.F."/>
            <person name="Woyke T."/>
            <person name="Pelin A."/>
            <person name="Henrissat B."/>
            <person name="Reynolds N.K."/>
            <person name="Benny G.L."/>
            <person name="Smith M.E."/>
            <person name="James T.Y."/>
            <person name="Grigoriev I.V."/>
        </authorList>
    </citation>
    <scope>NUCLEOTIDE SEQUENCE [LARGE SCALE GENOMIC DNA]</scope>
    <source>
        <strain evidence="16">CSF55</strain>
    </source>
</reference>
<comment type="catalytic activity">
    <reaction evidence="1 8 9">
        <text>ATP-independent breakage of single-stranded DNA, followed by passage and rejoining.</text>
        <dbReference type="EC" id="5.6.2.1"/>
    </reaction>
</comment>
<dbReference type="Proteomes" id="UP000030755">
    <property type="component" value="Unassembled WGS sequence"/>
</dbReference>
<evidence type="ECO:0000256" key="1">
    <source>
        <dbReference type="ARBA" id="ARBA00000213"/>
    </source>
</evidence>
<dbReference type="STRING" id="988480.A0A075AMX5"/>
<dbReference type="OMA" id="HRWKEVK"/>
<dbReference type="GO" id="GO:0006265">
    <property type="term" value="P:DNA topological change"/>
    <property type="evidence" value="ECO:0007669"/>
    <property type="project" value="UniProtKB-UniRule"/>
</dbReference>
<dbReference type="EC" id="5.6.2.1" evidence="9"/>
<keyword evidence="10" id="KW-0175">Coiled coil</keyword>
<accession>A0A075AMX5</accession>
<feature type="compositionally biased region" description="Polar residues" evidence="11">
    <location>
        <begin position="74"/>
        <end position="90"/>
    </location>
</feature>
<keyword evidence="15" id="KW-1185">Reference proteome</keyword>
<dbReference type="GO" id="GO:0003917">
    <property type="term" value="F:DNA topoisomerase type I (single strand cut, ATP-independent) activity"/>
    <property type="evidence" value="ECO:0007669"/>
    <property type="project" value="UniProtKB-UniRule"/>
</dbReference>
<dbReference type="PROSITE" id="PS52038">
    <property type="entry name" value="TOPO_IB_2"/>
    <property type="match status" value="1"/>
</dbReference>
<evidence type="ECO:0000313" key="13">
    <source>
        <dbReference type="EMBL" id="EPZ31074.1"/>
    </source>
</evidence>
<evidence type="ECO:0000256" key="8">
    <source>
        <dbReference type="PROSITE-ProRule" id="PRU01382"/>
    </source>
</evidence>
<evidence type="ECO:0000313" key="14">
    <source>
        <dbReference type="EMBL" id="RKP21065.1"/>
    </source>
</evidence>
<keyword evidence="4 8" id="KW-0799">Topoisomerase</keyword>
<dbReference type="PROSITE" id="PS00176">
    <property type="entry name" value="TOPO_IB_1"/>
    <property type="match status" value="1"/>
</dbReference>
<dbReference type="FunFam" id="3.90.15.10:FF:000003">
    <property type="entry name" value="DNA topoisomerase I"/>
    <property type="match status" value="1"/>
</dbReference>
<evidence type="ECO:0000256" key="5">
    <source>
        <dbReference type="ARBA" id="ARBA00023125"/>
    </source>
</evidence>
<dbReference type="PANTHER" id="PTHR10290:SF3">
    <property type="entry name" value="DNA TOPOISOMERASE 1"/>
    <property type="match status" value="1"/>
</dbReference>
<dbReference type="InterPro" id="IPR036202">
    <property type="entry name" value="TopoI_DNA-bd_euk_N_sf"/>
</dbReference>
<sequence length="737" mass="85671">MSTKDTPSVDSSEEDIPLSKIIKRRKSKGVDSDEDFTIRRRRSTPRKKANIKETKKPKAKTKNSVESDDDIPLSSLTKNKMNNKNESTNAKTKEDKGEQSENDNGGENNEYKWWEGDFDDSIKWTTLEHSGVLFPPEYEPHGVPLKYDGEMVKLNAEEEEIAGFYAHMLETDYVKNPIFNKNFFDGFRSVLTSENKKRILKLEKCDFTLMYEYFQKLRDEKKNMTKEEKEKIKQEKLKMEEKYMTASIDGRIEKVGNFRIEPPGLFRGRGKHPKAGCIKKRIRPEDVTINIGKTCKIPDPPAGHSWRDIIHNNQVTWLATWEDTVNMTPKYVFLAAGSSLKGQSDFKKFEKARELKDYVLDIRRKNTEELRDSDLLTRQRATALWLIDKLALRAGNEKGEDEADTVGCCSLRCEHIELAENNTVIFDFLGKDSIRYYNQVEVDKIIHKNLKEFKKGKKKDEPLFNLLTTASLNKYLTSLMPGLTAKVFRTFNASFTFQEELKNTPSDGTVAEKILAYNRANRQVAILCNHQRSIPKSHDTSMTKLKEKILMLKYEKYLLRLELLDLVEEKTFKNRPEITEMESDLDDDVIARKKIEKEELELKKIEQKKIKLEQTKSESQESKKVDVEKDSNSDEESSPKRKKKDLEEPRKKTKLSPERLEKKILTLKNRIENMKLALTDRDENKTTALSTSKTNYIDPRISFAWSKLHSVPIEKLFNKGLRDKFKWATSVDANWSF</sequence>
<dbReference type="Pfam" id="PF02919">
    <property type="entry name" value="Topoisom_I_N"/>
    <property type="match status" value="1"/>
</dbReference>
<dbReference type="InterPro" id="IPR013499">
    <property type="entry name" value="TopoI_euk"/>
</dbReference>
<dbReference type="Proteomes" id="UP000281549">
    <property type="component" value="Unassembled WGS sequence"/>
</dbReference>
<keyword evidence="5 8" id="KW-0238">DNA-binding</keyword>
<evidence type="ECO:0000313" key="16">
    <source>
        <dbReference type="Proteomes" id="UP000281549"/>
    </source>
</evidence>
<dbReference type="HOGENOM" id="CLU_009193_1_0_1"/>
<comment type="subcellular location">
    <subcellularLocation>
        <location evidence="2">Nucleus</location>
    </subcellularLocation>
</comment>
<dbReference type="SUPFAM" id="SSF56741">
    <property type="entry name" value="Eukaryotic DNA topoisomerase I, N-terminal DNA-binding fragment"/>
    <property type="match status" value="1"/>
</dbReference>
<dbReference type="InterPro" id="IPR001631">
    <property type="entry name" value="TopoI"/>
</dbReference>
<dbReference type="PRINTS" id="PR00416">
    <property type="entry name" value="EUTPISMRASEI"/>
</dbReference>
<dbReference type="InterPro" id="IPR018521">
    <property type="entry name" value="TopoIB_AS"/>
</dbReference>
<feature type="compositionally biased region" description="Basic and acidic residues" evidence="11">
    <location>
        <begin position="611"/>
        <end position="632"/>
    </location>
</feature>
<feature type="compositionally biased region" description="Basic residues" evidence="11">
    <location>
        <begin position="39"/>
        <end position="49"/>
    </location>
</feature>
<dbReference type="GO" id="GO:0000785">
    <property type="term" value="C:chromatin"/>
    <property type="evidence" value="ECO:0007669"/>
    <property type="project" value="EnsemblFungi"/>
</dbReference>
<dbReference type="InterPro" id="IPR008336">
    <property type="entry name" value="TopoI_DNA-bd_euk"/>
</dbReference>
<feature type="active site" description="O-(3'-phospho-DNA)-tyrosine intermediate" evidence="8">
    <location>
        <position position="696"/>
    </location>
</feature>
<dbReference type="Gene3D" id="1.10.132.10">
    <property type="match status" value="1"/>
</dbReference>
<feature type="coiled-coil region" evidence="10">
    <location>
        <begin position="214"/>
        <end position="242"/>
    </location>
</feature>
<dbReference type="SUPFAM" id="SSF56349">
    <property type="entry name" value="DNA breaking-rejoining enzymes"/>
    <property type="match status" value="1"/>
</dbReference>
<dbReference type="AlphaFoldDB" id="A0A075AMX5"/>
<dbReference type="Gene3D" id="3.90.15.10">
    <property type="entry name" value="Topoisomerase I, Chain A, domain 3"/>
    <property type="match status" value="1"/>
</dbReference>
<comment type="function">
    <text evidence="9">Releases the supercoiling and torsional tension of DNA introduced during the DNA replication and transcription by transiently cleaving and rejoining one strand of the DNA duplex. Introduces a single-strand break via transesterification at the specific target site 5'-[CT]CCTTp site in duplex DNA. The scissile phosphodiester is attacked by the catalytic tyrosine of the enzyme, resulting in the formation of a DNA-(3'-phosphotyrosyl)-enzyme intermediate and the expulsion of a 5'-OH DNA strand. The free DNA strand then undergoes passage around the unbroken strand thus removing DNA supercoils. Finally, in the religation step, the DNA 5'-OH attacks the covalent intermediate to expel the active-site tyrosine and restore the DNA phosphodiester backbone.</text>
</comment>
<dbReference type="GO" id="GO:0003677">
    <property type="term" value="F:DNA binding"/>
    <property type="evidence" value="ECO:0007669"/>
    <property type="project" value="UniProtKB-UniRule"/>
</dbReference>
<feature type="domain" description="DNA topoisomerase I eukaryotic-type" evidence="12">
    <location>
        <begin position="265"/>
        <end position="710"/>
    </location>
</feature>
<dbReference type="CDD" id="cd00660">
    <property type="entry name" value="Topoisomer_IB_N"/>
    <property type="match status" value="1"/>
</dbReference>
<dbReference type="EMBL" id="ML004992">
    <property type="protein sequence ID" value="RKP21065.1"/>
    <property type="molecule type" value="Genomic_DNA"/>
</dbReference>
<dbReference type="InterPro" id="IPR025834">
    <property type="entry name" value="TopoI_C_dom"/>
</dbReference>
<dbReference type="InterPro" id="IPR013500">
    <property type="entry name" value="TopoI_cat_euk"/>
</dbReference>
<dbReference type="OrthoDB" id="47179at2759"/>
<keyword evidence="7" id="KW-0539">Nucleus</keyword>
<evidence type="ECO:0000313" key="15">
    <source>
        <dbReference type="Proteomes" id="UP000030755"/>
    </source>
</evidence>
<dbReference type="GO" id="GO:0006260">
    <property type="term" value="P:DNA replication"/>
    <property type="evidence" value="ECO:0007669"/>
    <property type="project" value="TreeGrafter"/>
</dbReference>
<protein>
    <recommendedName>
        <fullName evidence="9">DNA topoisomerase I</fullName>
        <ecNumber evidence="9">5.6.2.1</ecNumber>
    </recommendedName>
    <alternativeName>
        <fullName evidence="9">DNA topoisomerase 1</fullName>
    </alternativeName>
</protein>
<dbReference type="Gene3D" id="1.10.10.41">
    <property type="entry name" value="Yeast DNA topoisomerase - domain 1"/>
    <property type="match status" value="1"/>
</dbReference>
<dbReference type="InterPro" id="IPR014727">
    <property type="entry name" value="TopoI_cat_a/b-sub_euk"/>
</dbReference>
<feature type="compositionally biased region" description="Polar residues" evidence="11">
    <location>
        <begin position="1"/>
        <end position="10"/>
    </location>
</feature>
<evidence type="ECO:0000256" key="7">
    <source>
        <dbReference type="ARBA" id="ARBA00023242"/>
    </source>
</evidence>
<dbReference type="FunFam" id="1.10.10.41:FF:000001">
    <property type="entry name" value="DNA topoisomerase I"/>
    <property type="match status" value="1"/>
</dbReference>
<keyword evidence="6 8" id="KW-0413">Isomerase</keyword>
<dbReference type="InterPro" id="IPR013034">
    <property type="entry name" value="DNA_topo_DNA_db_N_dom1"/>
</dbReference>
<evidence type="ECO:0000256" key="11">
    <source>
        <dbReference type="SAM" id="MobiDB-lite"/>
    </source>
</evidence>
<dbReference type="Pfam" id="PF01028">
    <property type="entry name" value="Topoisom_I"/>
    <property type="match status" value="1"/>
</dbReference>
<dbReference type="Pfam" id="PF14370">
    <property type="entry name" value="Topo_C_assoc"/>
    <property type="match status" value="1"/>
</dbReference>
<evidence type="ECO:0000256" key="4">
    <source>
        <dbReference type="ARBA" id="ARBA00023029"/>
    </source>
</evidence>
<dbReference type="SMART" id="SM00435">
    <property type="entry name" value="TOPEUc"/>
    <property type="match status" value="1"/>
</dbReference>
<dbReference type="InterPro" id="IPR051062">
    <property type="entry name" value="Topoisomerase_IB"/>
</dbReference>
<name>A0A075AMX5_ROZAC</name>
<evidence type="ECO:0000256" key="10">
    <source>
        <dbReference type="SAM" id="Coils"/>
    </source>
</evidence>
<feature type="region of interest" description="Disordered" evidence="11">
    <location>
        <begin position="611"/>
        <end position="659"/>
    </location>
</feature>
<proteinExistence type="inferred from homology"/>
<dbReference type="GO" id="GO:0005730">
    <property type="term" value="C:nucleolus"/>
    <property type="evidence" value="ECO:0007669"/>
    <property type="project" value="TreeGrafter"/>
</dbReference>